<organism evidence="2 3">
    <name type="scientific">Lentinula raphanica</name>
    <dbReference type="NCBI Taxonomy" id="153919"/>
    <lineage>
        <taxon>Eukaryota</taxon>
        <taxon>Fungi</taxon>
        <taxon>Dikarya</taxon>
        <taxon>Basidiomycota</taxon>
        <taxon>Agaricomycotina</taxon>
        <taxon>Agaricomycetes</taxon>
        <taxon>Agaricomycetidae</taxon>
        <taxon>Agaricales</taxon>
        <taxon>Marasmiineae</taxon>
        <taxon>Omphalotaceae</taxon>
        <taxon>Lentinula</taxon>
    </lineage>
</organism>
<accession>A0AA38P2S5</accession>
<evidence type="ECO:0000313" key="3">
    <source>
        <dbReference type="Proteomes" id="UP001163846"/>
    </source>
</evidence>
<keyword evidence="3" id="KW-1185">Reference proteome</keyword>
<gene>
    <name evidence="2" type="ORF">F5878DRAFT_712263</name>
</gene>
<name>A0AA38P2S5_9AGAR</name>
<evidence type="ECO:0000256" key="1">
    <source>
        <dbReference type="SAM" id="SignalP"/>
    </source>
</evidence>
<dbReference type="EMBL" id="MU806442">
    <property type="protein sequence ID" value="KAJ3835151.1"/>
    <property type="molecule type" value="Genomic_DNA"/>
</dbReference>
<comment type="caution">
    <text evidence="2">The sequence shown here is derived from an EMBL/GenBank/DDBJ whole genome shotgun (WGS) entry which is preliminary data.</text>
</comment>
<feature type="chain" id="PRO_5041309386" evidence="1">
    <location>
        <begin position="36"/>
        <end position="213"/>
    </location>
</feature>
<dbReference type="Proteomes" id="UP001163846">
    <property type="component" value="Unassembled WGS sequence"/>
</dbReference>
<reference evidence="2" key="1">
    <citation type="submission" date="2022-08" db="EMBL/GenBank/DDBJ databases">
        <authorList>
            <consortium name="DOE Joint Genome Institute"/>
            <person name="Min B."/>
            <person name="Riley R."/>
            <person name="Sierra-Patev S."/>
            <person name="Naranjo-Ortiz M."/>
            <person name="Looney B."/>
            <person name="Konkel Z."/>
            <person name="Slot J.C."/>
            <person name="Sakamoto Y."/>
            <person name="Steenwyk J.L."/>
            <person name="Rokas A."/>
            <person name="Carro J."/>
            <person name="Camarero S."/>
            <person name="Ferreira P."/>
            <person name="Molpeceres G."/>
            <person name="Ruiz-Duenas F.J."/>
            <person name="Serrano A."/>
            <person name="Henrissat B."/>
            <person name="Drula E."/>
            <person name="Hughes K.W."/>
            <person name="Mata J.L."/>
            <person name="Ishikawa N.K."/>
            <person name="Vargas-Isla R."/>
            <person name="Ushijima S."/>
            <person name="Smith C.A."/>
            <person name="Ahrendt S."/>
            <person name="Andreopoulos W."/>
            <person name="He G."/>
            <person name="Labutti K."/>
            <person name="Lipzen A."/>
            <person name="Ng V."/>
            <person name="Sandor L."/>
            <person name="Barry K."/>
            <person name="Martinez A.T."/>
            <person name="Xiao Y."/>
            <person name="Gibbons J.G."/>
            <person name="Terashima K."/>
            <person name="Hibbett D.S."/>
            <person name="Grigoriev I.V."/>
        </authorList>
    </citation>
    <scope>NUCLEOTIDE SEQUENCE</scope>
    <source>
        <strain evidence="2">TFB9207</strain>
    </source>
</reference>
<dbReference type="AlphaFoldDB" id="A0AA38P2S5"/>
<protein>
    <submittedName>
        <fullName evidence="2">Uncharacterized protein</fullName>
    </submittedName>
</protein>
<evidence type="ECO:0000313" key="2">
    <source>
        <dbReference type="EMBL" id="KAJ3835151.1"/>
    </source>
</evidence>
<sequence>MFSIFRFSLHSRSGHNKAYGLAILLLLGLASLAYAIPIEARAETQQSDMPQGPHRVGLVERTSPPPQDLVALIVFGSYEFVQPKQPLPANAQIPHGLKFLDVPKLVKDFWAAANIGFSGYIGAKRPKPLVNERWVMEVLLFSEEGELVLEGRIWPDWKHFHYPVDHWDALPSGILYKVDSPQKGTEDACIVVAKGQLLSNHDQLCHLMSELAY</sequence>
<feature type="signal peptide" evidence="1">
    <location>
        <begin position="1"/>
        <end position="35"/>
    </location>
</feature>
<proteinExistence type="predicted"/>
<keyword evidence="1" id="KW-0732">Signal</keyword>